<dbReference type="NCBIfam" id="TIGR04131">
    <property type="entry name" value="Bac_Flav_CTERM"/>
    <property type="match status" value="1"/>
</dbReference>
<protein>
    <recommendedName>
        <fullName evidence="2">Internalin</fullName>
    </recommendedName>
</protein>
<reference evidence="1" key="1">
    <citation type="submission" date="2018-06" db="EMBL/GenBank/DDBJ databases">
        <authorList>
            <person name="Zhirakovskaya E."/>
        </authorList>
    </citation>
    <scope>NUCLEOTIDE SEQUENCE</scope>
</reference>
<proteinExistence type="predicted"/>
<evidence type="ECO:0000313" key="1">
    <source>
        <dbReference type="EMBL" id="VAW28865.1"/>
    </source>
</evidence>
<feature type="non-terminal residue" evidence="1">
    <location>
        <position position="1"/>
    </location>
</feature>
<accession>A0A3B0UD14</accession>
<dbReference type="InterPro" id="IPR026341">
    <property type="entry name" value="T9SS_type_B"/>
</dbReference>
<evidence type="ECO:0008006" key="2">
    <source>
        <dbReference type="Google" id="ProtNLM"/>
    </source>
</evidence>
<name>A0A3B0UD14_9ZZZZ</name>
<dbReference type="Pfam" id="PF13585">
    <property type="entry name" value="CHU_C"/>
    <property type="match status" value="1"/>
</dbReference>
<gene>
    <name evidence="1" type="ORF">MNBD_BACTEROID06-198</name>
</gene>
<dbReference type="AlphaFoldDB" id="A0A3B0UD14"/>
<organism evidence="1">
    <name type="scientific">hydrothermal vent metagenome</name>
    <dbReference type="NCBI Taxonomy" id="652676"/>
    <lineage>
        <taxon>unclassified sequences</taxon>
        <taxon>metagenomes</taxon>
        <taxon>ecological metagenomes</taxon>
    </lineage>
</organism>
<sequence>EYFVTVKDKNGDLIDSISTGGTPTYILSLADQESQTTEFAVWVIPVLSGIPYSRSNILTFERDPVIAIPNSFTPNGDGLNDNFIITGKFIDTYEMQIFNRWGEVLFRTTNLENGWDGTSKEEKMGTGNYAYWVRVKDLNNNEHIRTGSILILSN</sequence>
<dbReference type="EMBL" id="UOES01000473">
    <property type="protein sequence ID" value="VAW28865.1"/>
    <property type="molecule type" value="Genomic_DNA"/>
</dbReference>